<dbReference type="InterPro" id="IPR022546">
    <property type="entry name" value="Uncharacterised_Ycf68"/>
</dbReference>
<organism evidence="7">
    <name type="scientific">Salix viminalis</name>
    <name type="common">Common osier</name>
    <name type="synonym">Basket willow</name>
    <dbReference type="NCBI Taxonomy" id="40686"/>
    <lineage>
        <taxon>Eukaryota</taxon>
        <taxon>Viridiplantae</taxon>
        <taxon>Streptophyta</taxon>
        <taxon>Embryophyta</taxon>
        <taxon>Tracheophyta</taxon>
        <taxon>Spermatophyta</taxon>
        <taxon>Magnoliopsida</taxon>
        <taxon>eudicotyledons</taxon>
        <taxon>Gunneridae</taxon>
        <taxon>Pentapetalae</taxon>
        <taxon>rosids</taxon>
        <taxon>fabids</taxon>
        <taxon>Malpighiales</taxon>
        <taxon>Salicaceae</taxon>
        <taxon>Saliceae</taxon>
        <taxon>Salix</taxon>
    </lineage>
</organism>
<feature type="region of interest" description="Disordered" evidence="6">
    <location>
        <begin position="642"/>
        <end position="689"/>
    </location>
</feature>
<evidence type="ECO:0000256" key="6">
    <source>
        <dbReference type="SAM" id="MobiDB-lite"/>
    </source>
</evidence>
<sequence length="689" mass="74771">MKRMDTSLEMKDNSESALSTNKEAISNATKNLMEITRKNLPLGGEQQLETAANTPYAEEQKEESARGGARTPTGGSSGEFSAMGESLTEQCRVEVEGLRVVNFFSQRRSNDAAAVIQRMQALSGMIGRKASVGGFLSPPSNPRAQPWTGGGNCQAGRSERTPTVKALCWADTDTERRKLGERMGLDTPVVLAVNDGYWALCVSTRARRTLPGLDMPRILLKERGAFGNADTGGAWLSSARATAGDKPEEGEDDVKSSCPLCPGRHTCYNGRDKGSRSREGELTPKTRPQFGLQAATRLHEAGIASNRRSAIRRRNKVAVLEGAAGSPPFQGEVMLVEYFGRNKLIGSPFLVPRVPPARRHGDVKRKERDGVSLAFGIAGPAGGPHDGLLAQWALSHMDSSMCSSAPDPEMWIIQGTLAWRTSPEDRWGDSGEIQCRSNFLFTRGIRAVRGGPPWLLSSRESIHPLSVYGQLSLEHSHYERPRSVQWDVSIYLSLDSKWEQTCHGKEEGGNKHTWRAQYTGELYAAFGKDESLPKRNLLILSQLVGPSLVQVQDGPAAPKKRIEEASDSFIHAPLGSGGYSSVGRAPLLQLGRCDYGSSMDRTWTIVGVGGSPRVPSSGIPGEEDQVGPCEQLDALSSFNPLAKCGKRKENPWTDPSSPPRRNYEIAPRTPSASRGRGPTIEPCSISGTH</sequence>
<dbReference type="EMBL" id="CAADRP010000429">
    <property type="protein sequence ID" value="VFU28070.1"/>
    <property type="molecule type" value="Genomic_DNA"/>
</dbReference>
<dbReference type="GO" id="GO:0009507">
    <property type="term" value="C:chloroplast"/>
    <property type="evidence" value="ECO:0007669"/>
    <property type="project" value="UniProtKB-SubCell"/>
</dbReference>
<keyword evidence="5" id="KW-0934">Plastid</keyword>
<feature type="region of interest" description="Disordered" evidence="6">
    <location>
        <begin position="138"/>
        <end position="158"/>
    </location>
</feature>
<protein>
    <recommendedName>
        <fullName evidence="3">Uncharacterized protein ycf68</fullName>
    </recommendedName>
</protein>
<name>A0A6N2KHV9_SALVM</name>
<accession>A0A6N2KHV9</accession>
<gene>
    <name evidence="7" type="ORF">SVIM_LOCUS90436</name>
</gene>
<keyword evidence="4" id="KW-0150">Chloroplast</keyword>
<evidence type="ECO:0000256" key="1">
    <source>
        <dbReference type="ARBA" id="ARBA00004229"/>
    </source>
</evidence>
<proteinExistence type="inferred from homology"/>
<reference evidence="7" key="1">
    <citation type="submission" date="2019-03" db="EMBL/GenBank/DDBJ databases">
        <authorList>
            <person name="Mank J."/>
            <person name="Almeida P."/>
        </authorList>
    </citation>
    <scope>NUCLEOTIDE SEQUENCE</scope>
    <source>
        <strain evidence="7">78183</strain>
    </source>
</reference>
<evidence type="ECO:0000256" key="4">
    <source>
        <dbReference type="ARBA" id="ARBA00022528"/>
    </source>
</evidence>
<evidence type="ECO:0000256" key="2">
    <source>
        <dbReference type="ARBA" id="ARBA00007638"/>
    </source>
</evidence>
<comment type="similarity">
    <text evidence="2">Belongs to the ycf68 family.</text>
</comment>
<dbReference type="Pfam" id="PF10839">
    <property type="entry name" value="DUF2647"/>
    <property type="match status" value="1"/>
</dbReference>
<dbReference type="AlphaFoldDB" id="A0A6N2KHV9"/>
<evidence type="ECO:0000256" key="5">
    <source>
        <dbReference type="ARBA" id="ARBA00022640"/>
    </source>
</evidence>
<evidence type="ECO:0000313" key="7">
    <source>
        <dbReference type="EMBL" id="VFU28070.1"/>
    </source>
</evidence>
<dbReference type="PANTHER" id="PTHR34890">
    <property type="entry name" value="ORF16-LACZ FUSION PROTEIN-RELATED"/>
    <property type="match status" value="1"/>
</dbReference>
<feature type="region of interest" description="Disordered" evidence="6">
    <location>
        <begin position="1"/>
        <end position="82"/>
    </location>
</feature>
<feature type="compositionally biased region" description="Basic and acidic residues" evidence="6">
    <location>
        <begin position="1"/>
        <end position="14"/>
    </location>
</feature>
<evidence type="ECO:0000256" key="3">
    <source>
        <dbReference type="ARBA" id="ARBA00021456"/>
    </source>
</evidence>
<comment type="subcellular location">
    <subcellularLocation>
        <location evidence="1">Plastid</location>
        <location evidence="1">Chloroplast</location>
    </subcellularLocation>
</comment>
<feature type="compositionally biased region" description="Polar residues" evidence="6">
    <location>
        <begin position="15"/>
        <end position="30"/>
    </location>
</feature>